<sequence length="252" mass="27350">MSTSRLITCQSIIQLDLNHTYAAPALMDAHHMHRIVMGGFKGWVPDGADAARAQVGVLSTWSANLATQTLLIIVQSRVRPDWTAIPRGALCAPVDIRTVDETISTGDRFTFRTVVSPTKTRADLKQKGKPVIKRLPHALPAHVRTWFEDRLQPAGTPATAPNGIPRIGADADRTTLAIRMLPPVSTDHHKGLKITRAEIRGTLTITDPATFTKTITTGLGRARAYSCGLILTRPTQEQSEAQAGTLRLDVSA</sequence>
<protein>
    <submittedName>
        <fullName evidence="1">Type I-E CRISPR-associated protein Cas6/Cse3/CasE</fullName>
    </submittedName>
</protein>
<proteinExistence type="predicted"/>
<dbReference type="Gene3D" id="3.30.70.1210">
    <property type="entry name" value="Crispr-associated protein, domain 2"/>
    <property type="match status" value="1"/>
</dbReference>
<gene>
    <name evidence="1" type="primary">cas6e</name>
    <name evidence="1" type="ORF">PV367_03895</name>
</gene>
<dbReference type="SMART" id="SM01101">
    <property type="entry name" value="CRISPR_assoc"/>
    <property type="match status" value="1"/>
</dbReference>
<dbReference type="SUPFAM" id="SSF117987">
    <property type="entry name" value="CRISPR-associated protein"/>
    <property type="match status" value="2"/>
</dbReference>
<dbReference type="Pfam" id="PF08798">
    <property type="entry name" value="CRISPR_assoc"/>
    <property type="match status" value="1"/>
</dbReference>
<organism evidence="1 2">
    <name type="scientific">Streptomyces europaeiscabiei</name>
    <dbReference type="NCBI Taxonomy" id="146819"/>
    <lineage>
        <taxon>Bacteria</taxon>
        <taxon>Bacillati</taxon>
        <taxon>Actinomycetota</taxon>
        <taxon>Actinomycetes</taxon>
        <taxon>Kitasatosporales</taxon>
        <taxon>Streptomycetaceae</taxon>
        <taxon>Streptomyces</taxon>
    </lineage>
</organism>
<evidence type="ECO:0000313" key="1">
    <source>
        <dbReference type="EMBL" id="MDX3128955.1"/>
    </source>
</evidence>
<dbReference type="RefSeq" id="WP_319689365.1">
    <property type="nucleotide sequence ID" value="NZ_JARAWN010000012.1"/>
</dbReference>
<dbReference type="Gene3D" id="3.30.70.1200">
    <property type="entry name" value="Crispr-associated protein, domain 1"/>
    <property type="match status" value="1"/>
</dbReference>
<accession>A0AAJ2UJP7</accession>
<dbReference type="InterPro" id="IPR010179">
    <property type="entry name" value="CRISPR-assoc_prot_Cse3"/>
</dbReference>
<dbReference type="Proteomes" id="UP001273589">
    <property type="component" value="Unassembled WGS sequence"/>
</dbReference>
<dbReference type="NCBIfam" id="TIGR01907">
    <property type="entry name" value="casE_Cse3"/>
    <property type="match status" value="1"/>
</dbReference>
<dbReference type="EMBL" id="JARAWN010000012">
    <property type="protein sequence ID" value="MDX3128955.1"/>
    <property type="molecule type" value="Genomic_DNA"/>
</dbReference>
<reference evidence="1" key="1">
    <citation type="journal article" date="2023" name="Microb. Genom.">
        <title>Mesoterricola silvestris gen. nov., sp. nov., Mesoterricola sediminis sp. nov., Geothrix oryzae sp. nov., Geothrix edaphica sp. nov., Geothrix rubra sp. nov., and Geothrix limicola sp. nov., six novel members of Acidobacteriota isolated from soils.</title>
        <authorList>
            <person name="Weisberg A.J."/>
            <person name="Pearce E."/>
            <person name="Kramer C.G."/>
            <person name="Chang J.H."/>
            <person name="Clarke C.R."/>
        </authorList>
    </citation>
    <scope>NUCLEOTIDE SEQUENCE</scope>
    <source>
        <strain evidence="1">ND06-05F</strain>
    </source>
</reference>
<comment type="caution">
    <text evidence="1">The sequence shown here is derived from an EMBL/GenBank/DDBJ whole genome shotgun (WGS) entry which is preliminary data.</text>
</comment>
<name>A0AAJ2UJP7_9ACTN</name>
<evidence type="ECO:0000313" key="2">
    <source>
        <dbReference type="Proteomes" id="UP001273589"/>
    </source>
</evidence>
<dbReference type="AlphaFoldDB" id="A0AAJ2UJP7"/>